<evidence type="ECO:0000313" key="1">
    <source>
        <dbReference type="EMBL" id="MBP2349140.1"/>
    </source>
</evidence>
<comment type="caution">
    <text evidence="1">The sequence shown here is derived from an EMBL/GenBank/DDBJ whole genome shotgun (WGS) entry which is preliminary data.</text>
</comment>
<gene>
    <name evidence="1" type="ORF">JOF29_000223</name>
</gene>
<protein>
    <submittedName>
        <fullName evidence="1">Uncharacterized protein</fullName>
    </submittedName>
</protein>
<name>A0ABS4UC32_9ACTN</name>
<dbReference type="RefSeq" id="WP_209692348.1">
    <property type="nucleotide sequence ID" value="NZ_BAAAVU010000028.1"/>
</dbReference>
<organism evidence="1 2">
    <name type="scientific">Kribbella aluminosa</name>
    <dbReference type="NCBI Taxonomy" id="416017"/>
    <lineage>
        <taxon>Bacteria</taxon>
        <taxon>Bacillati</taxon>
        <taxon>Actinomycetota</taxon>
        <taxon>Actinomycetes</taxon>
        <taxon>Propionibacteriales</taxon>
        <taxon>Kribbellaceae</taxon>
        <taxon>Kribbella</taxon>
    </lineage>
</organism>
<accession>A0ABS4UC32</accession>
<proteinExistence type="predicted"/>
<sequence>MIEFIADFHGIIDWEEMQGPAPIMLVQVDGFVDEQGPQLSLVIHDRTVLGHDGKPRERICFSVNEADQIAAFFRSVDEARRALPPNIVD</sequence>
<evidence type="ECO:0000313" key="2">
    <source>
        <dbReference type="Proteomes" id="UP000755585"/>
    </source>
</evidence>
<dbReference type="EMBL" id="JAGINT010000001">
    <property type="protein sequence ID" value="MBP2349140.1"/>
    <property type="molecule type" value="Genomic_DNA"/>
</dbReference>
<reference evidence="1 2" key="1">
    <citation type="submission" date="2021-03" db="EMBL/GenBank/DDBJ databases">
        <title>Sequencing the genomes of 1000 actinobacteria strains.</title>
        <authorList>
            <person name="Klenk H.-P."/>
        </authorList>
    </citation>
    <scope>NUCLEOTIDE SEQUENCE [LARGE SCALE GENOMIC DNA]</scope>
    <source>
        <strain evidence="1 2">DSM 18824</strain>
    </source>
</reference>
<keyword evidence="2" id="KW-1185">Reference proteome</keyword>
<dbReference type="Proteomes" id="UP000755585">
    <property type="component" value="Unassembled WGS sequence"/>
</dbReference>